<organism evidence="1 2">
    <name type="scientific">Lysinibacillus halotolerans</name>
    <dbReference type="NCBI Taxonomy" id="1368476"/>
    <lineage>
        <taxon>Bacteria</taxon>
        <taxon>Bacillati</taxon>
        <taxon>Bacillota</taxon>
        <taxon>Bacilli</taxon>
        <taxon>Bacillales</taxon>
        <taxon>Bacillaceae</taxon>
        <taxon>Lysinibacillus</taxon>
    </lineage>
</organism>
<protein>
    <recommendedName>
        <fullName evidence="3">DUF3221 domain-containing protein</fullName>
    </recommendedName>
</protein>
<keyword evidence="2" id="KW-1185">Reference proteome</keyword>
<dbReference type="RefSeq" id="WP_122973726.1">
    <property type="nucleotide sequence ID" value="NZ_RHLQ01000088.1"/>
</dbReference>
<dbReference type="AlphaFoldDB" id="A0A3M8GYT1"/>
<reference evidence="1 2" key="1">
    <citation type="journal article" date="2014" name="Int. J. Syst. Evol. Microbiol.">
        <title>Lysinibacillus halotolerans sp. nov., isolated from saline-alkaline soil.</title>
        <authorList>
            <person name="Kong D."/>
            <person name="Wang Y."/>
            <person name="Zhao B."/>
            <person name="Li Y."/>
            <person name="Song J."/>
            <person name="Zhai Y."/>
            <person name="Zhang C."/>
            <person name="Wang H."/>
            <person name="Chen X."/>
            <person name="Zhao B."/>
            <person name="Ruan Z."/>
        </authorList>
    </citation>
    <scope>NUCLEOTIDE SEQUENCE [LARGE SCALE GENOMIC DNA]</scope>
    <source>
        <strain evidence="1 2">MCCC 1A12703</strain>
    </source>
</reference>
<gene>
    <name evidence="1" type="ORF">EC501_18055</name>
</gene>
<dbReference type="OrthoDB" id="2452352at2"/>
<evidence type="ECO:0000313" key="1">
    <source>
        <dbReference type="EMBL" id="RNC95402.1"/>
    </source>
</evidence>
<proteinExistence type="predicted"/>
<dbReference type="EMBL" id="RHLQ01000088">
    <property type="protein sequence ID" value="RNC95402.1"/>
    <property type="molecule type" value="Genomic_DNA"/>
</dbReference>
<dbReference type="Proteomes" id="UP000279909">
    <property type="component" value="Unassembled WGS sequence"/>
</dbReference>
<evidence type="ECO:0008006" key="3">
    <source>
        <dbReference type="Google" id="ProtNLM"/>
    </source>
</evidence>
<comment type="caution">
    <text evidence="1">The sequence shown here is derived from an EMBL/GenBank/DDBJ whole genome shotgun (WGS) entry which is preliminary data.</text>
</comment>
<sequence>MKKILILILSVIYISGCNVLSSFDTFEPVEGKIVSDNKEYTMIIGDFEWVEEDFEANKKSNLDKKGLADEFDTLELEKGTKLKIEIDGSPLSLKINEESEDGSVKSIDIRESEITLPTNEGYYIYEVNAKWNEGNISYVFDVNIK</sequence>
<name>A0A3M8GYT1_9BACI</name>
<accession>A0A3M8GYT1</accession>
<evidence type="ECO:0000313" key="2">
    <source>
        <dbReference type="Proteomes" id="UP000279909"/>
    </source>
</evidence>